<sequence length="126" mass="14560">MFSFESMGQSTILELQGLKENFGDDNEIIVSILDMFLQEVPTDYDNLKQAVENKNYEAAGLLAHKVKSSYRTLDMETETFLLQEIENKAKNNEDLEDVHQLFDQFNQNYQEGLNQVKLTLDHHASL</sequence>
<dbReference type="AlphaFoldDB" id="A0A090Q1R4"/>
<dbReference type="InterPro" id="IPR036641">
    <property type="entry name" value="HPT_dom_sf"/>
</dbReference>
<dbReference type="EMBL" id="BBML01000004">
    <property type="protein sequence ID" value="GAK96965.1"/>
    <property type="molecule type" value="Genomic_DNA"/>
</dbReference>
<feature type="domain" description="HPt" evidence="2">
    <location>
        <begin position="25"/>
        <end position="116"/>
    </location>
</feature>
<proteinExistence type="predicted"/>
<feature type="modified residue" description="Phosphohistidine" evidence="1">
    <location>
        <position position="64"/>
    </location>
</feature>
<dbReference type="Proteomes" id="UP000029221">
    <property type="component" value="Unassembled WGS sequence"/>
</dbReference>
<gene>
    <name evidence="3" type="ORF">JCM19294_471</name>
</gene>
<dbReference type="eggNOG" id="COG2198">
    <property type="taxonomic scope" value="Bacteria"/>
</dbReference>
<comment type="caution">
    <text evidence="3">The sequence shown here is derived from an EMBL/GenBank/DDBJ whole genome shotgun (WGS) entry which is preliminary data.</text>
</comment>
<dbReference type="Gene3D" id="1.20.120.160">
    <property type="entry name" value="HPT domain"/>
    <property type="match status" value="1"/>
</dbReference>
<organism evidence="3 4">
    <name type="scientific">Nonlabens tegetincola</name>
    <dbReference type="NCBI Taxonomy" id="323273"/>
    <lineage>
        <taxon>Bacteria</taxon>
        <taxon>Pseudomonadati</taxon>
        <taxon>Bacteroidota</taxon>
        <taxon>Flavobacteriia</taxon>
        <taxon>Flavobacteriales</taxon>
        <taxon>Flavobacteriaceae</taxon>
        <taxon>Nonlabens</taxon>
    </lineage>
</organism>
<accession>A0A090Q1R4</accession>
<protein>
    <submittedName>
        <fullName evidence="3">Sensory box histidine kinase/response regulator</fullName>
    </submittedName>
</protein>
<dbReference type="SUPFAM" id="SSF47226">
    <property type="entry name" value="Histidine-containing phosphotransfer domain, HPT domain"/>
    <property type="match status" value="1"/>
</dbReference>
<keyword evidence="4" id="KW-1185">Reference proteome</keyword>
<dbReference type="STRING" id="319236.BST91_03710"/>
<reference evidence="3" key="1">
    <citation type="journal article" date="2014" name="Genome Announc.">
        <title>Draft Genome Sequences of Marine Flavobacterium Nonlabens Strains NR17, NR24, NR27, NR32, NR33, and Ara13.</title>
        <authorList>
            <person name="Nakanishi M."/>
            <person name="Meirelles P."/>
            <person name="Suzuki R."/>
            <person name="Takatani N."/>
            <person name="Mino S."/>
            <person name="Suda W."/>
            <person name="Oshima K."/>
            <person name="Hattori M."/>
            <person name="Ohkuma M."/>
            <person name="Hosokawa M."/>
            <person name="Miyashita K."/>
            <person name="Thompson F.L."/>
            <person name="Niwa A."/>
            <person name="Sawabe T."/>
            <person name="Sawabe T."/>
        </authorList>
    </citation>
    <scope>NUCLEOTIDE SEQUENCE [LARGE SCALE GENOMIC DNA]</scope>
    <source>
        <strain evidence="3">JCM 19294</strain>
    </source>
</reference>
<evidence type="ECO:0000313" key="3">
    <source>
        <dbReference type="EMBL" id="GAK96965.1"/>
    </source>
</evidence>
<evidence type="ECO:0000256" key="1">
    <source>
        <dbReference type="PROSITE-ProRule" id="PRU00110"/>
    </source>
</evidence>
<dbReference type="InterPro" id="IPR008207">
    <property type="entry name" value="Sig_transdc_His_kin_Hpt_dom"/>
</dbReference>
<dbReference type="GO" id="GO:0004672">
    <property type="term" value="F:protein kinase activity"/>
    <property type="evidence" value="ECO:0007669"/>
    <property type="project" value="UniProtKB-ARBA"/>
</dbReference>
<dbReference type="Pfam" id="PF01627">
    <property type="entry name" value="Hpt"/>
    <property type="match status" value="1"/>
</dbReference>
<keyword evidence="3" id="KW-0808">Transferase</keyword>
<keyword evidence="1" id="KW-0597">Phosphoprotein</keyword>
<dbReference type="PROSITE" id="PS50894">
    <property type="entry name" value="HPT"/>
    <property type="match status" value="1"/>
</dbReference>
<evidence type="ECO:0000259" key="2">
    <source>
        <dbReference type="PROSITE" id="PS50894"/>
    </source>
</evidence>
<keyword evidence="3" id="KW-0418">Kinase</keyword>
<name>A0A090Q1R4_9FLAO</name>
<evidence type="ECO:0000313" key="4">
    <source>
        <dbReference type="Proteomes" id="UP000029221"/>
    </source>
</evidence>
<dbReference type="GO" id="GO:0000160">
    <property type="term" value="P:phosphorelay signal transduction system"/>
    <property type="evidence" value="ECO:0007669"/>
    <property type="project" value="InterPro"/>
</dbReference>